<dbReference type="FunFam" id="1.10.510.10:FF:001512">
    <property type="entry name" value="Receptor tyrosine-protein kinase erbB-2"/>
    <property type="match status" value="1"/>
</dbReference>
<dbReference type="Gene3D" id="3.30.505.10">
    <property type="entry name" value="SH2 domain"/>
    <property type="match status" value="1"/>
</dbReference>
<keyword evidence="5 11" id="KW-0067">ATP-binding</keyword>
<dbReference type="SUPFAM" id="SSF55550">
    <property type="entry name" value="SH2 domain"/>
    <property type="match status" value="1"/>
</dbReference>
<feature type="domain" description="Protein kinase" evidence="14">
    <location>
        <begin position="130"/>
        <end position="399"/>
    </location>
</feature>
<dbReference type="SMART" id="SM00252">
    <property type="entry name" value="SH2"/>
    <property type="match status" value="1"/>
</dbReference>
<evidence type="ECO:0000256" key="10">
    <source>
        <dbReference type="PROSITE-ProRule" id="PRU00191"/>
    </source>
</evidence>
<keyword evidence="6" id="KW-0472">Membrane</keyword>
<evidence type="ECO:0000256" key="3">
    <source>
        <dbReference type="ARBA" id="ARBA00022741"/>
    </source>
</evidence>
<evidence type="ECO:0000256" key="5">
    <source>
        <dbReference type="ARBA" id="ARBA00022840"/>
    </source>
</evidence>
<feature type="domain" description="SH2" evidence="13">
    <location>
        <begin position="20"/>
        <end position="115"/>
    </location>
</feature>
<name>A0AA39HNP1_9BILA</name>
<evidence type="ECO:0000256" key="2">
    <source>
        <dbReference type="ARBA" id="ARBA00022679"/>
    </source>
</evidence>
<dbReference type="InterPro" id="IPR001245">
    <property type="entry name" value="Ser-Thr/Tyr_kinase_cat_dom"/>
</dbReference>
<dbReference type="Pfam" id="PF07714">
    <property type="entry name" value="PK_Tyr_Ser-Thr"/>
    <property type="match status" value="1"/>
</dbReference>
<dbReference type="GO" id="GO:0048680">
    <property type="term" value="P:positive regulation of axon regeneration"/>
    <property type="evidence" value="ECO:0007669"/>
    <property type="project" value="UniProtKB-ARBA"/>
</dbReference>
<gene>
    <name evidence="15" type="ORF">QR680_004435</name>
</gene>
<evidence type="ECO:0000256" key="8">
    <source>
        <dbReference type="ARBA" id="ARBA00051243"/>
    </source>
</evidence>
<sequence length="493" mass="55998">MNDASSSKSRGSQNIEDQQWYHGLRSRADVEPLLSHAGDWLVRATESRNKTEIVISVRSEQRGVSNLTIRFDGATWQLGVLMNTPRSKKFVSIYELISYYKHNKLPGHLRLLRAIHRPKWLMKHESIKYDKDKDLLGSGNFCQVFKGVYERKGEQGLQVAVKVCHDSNGRTPSERKCQKDAKDQMMHEAKIMSYYAHENVIQFYGLACSHLPIMIVMEFCPGGSLESHLRRMKKDIEVGERVLYCLEAAKGMRYLHEQNCLHRDLAARNCLISSKGIVKIADFGLSKIVGELNEVDSGAQQIPVRWMAPEMLQRNPSMTMKSDVWSYGVLVYEIFNLGEKPWPDEPAKKVATIIRRGQMMDPPALAPQQIQQLMLRIWKLEPEQRPSFRDIVDCLVDFSKKQAPPPSPEKCSTNRIPGVKRCPFEQKMPEALSDSHQRTTDTDNTSELTLKTSTGNPKTGGIVEKSTKSVGKESLKRVSTPSLKKLSKKGRTV</sequence>
<dbReference type="PROSITE" id="PS50011">
    <property type="entry name" value="PROTEIN_KINASE_DOM"/>
    <property type="match status" value="1"/>
</dbReference>
<protein>
    <recommendedName>
        <fullName evidence="11">Tyrosine-protein kinase</fullName>
        <ecNumber evidence="11">2.7.10.2</ecNumber>
    </recommendedName>
</protein>
<dbReference type="EMBL" id="JAUCMV010000003">
    <property type="protein sequence ID" value="KAK0409255.1"/>
    <property type="molecule type" value="Genomic_DNA"/>
</dbReference>
<dbReference type="AlphaFoldDB" id="A0AA39HNP1"/>
<dbReference type="CDD" id="cd00192">
    <property type="entry name" value="PTKc"/>
    <property type="match status" value="1"/>
</dbReference>
<dbReference type="PRINTS" id="PR00109">
    <property type="entry name" value="TYRKINASE"/>
</dbReference>
<dbReference type="InterPro" id="IPR011009">
    <property type="entry name" value="Kinase-like_dom_sf"/>
</dbReference>
<evidence type="ECO:0000259" key="13">
    <source>
        <dbReference type="PROSITE" id="PS50001"/>
    </source>
</evidence>
<dbReference type="PRINTS" id="PR00401">
    <property type="entry name" value="SH2DOMAIN"/>
</dbReference>
<evidence type="ECO:0000259" key="14">
    <source>
        <dbReference type="PROSITE" id="PS50011"/>
    </source>
</evidence>
<accession>A0AA39HNP1</accession>
<evidence type="ECO:0000256" key="9">
    <source>
        <dbReference type="ARBA" id="ARBA00051245"/>
    </source>
</evidence>
<dbReference type="InterPro" id="IPR020635">
    <property type="entry name" value="Tyr_kinase_cat_dom"/>
</dbReference>
<evidence type="ECO:0000256" key="7">
    <source>
        <dbReference type="ARBA" id="ARBA00023137"/>
    </source>
</evidence>
<keyword evidence="3 11" id="KW-0547">Nucleotide-binding</keyword>
<dbReference type="SMART" id="SM00219">
    <property type="entry name" value="TyrKc"/>
    <property type="match status" value="1"/>
</dbReference>
<keyword evidence="16" id="KW-1185">Reference proteome</keyword>
<keyword evidence="10" id="KW-0727">SH2 domain</keyword>
<dbReference type="GO" id="GO:0004714">
    <property type="term" value="F:transmembrane receptor protein tyrosine kinase activity"/>
    <property type="evidence" value="ECO:0007669"/>
    <property type="project" value="UniProtKB-EC"/>
</dbReference>
<comment type="catalytic activity">
    <reaction evidence="8">
        <text>L-tyrosyl-[protein] + ATP = O-phospho-L-tyrosyl-[protein] + ADP + H(+)</text>
        <dbReference type="Rhea" id="RHEA:10596"/>
        <dbReference type="Rhea" id="RHEA-COMP:10136"/>
        <dbReference type="Rhea" id="RHEA-COMP:20101"/>
        <dbReference type="ChEBI" id="CHEBI:15378"/>
        <dbReference type="ChEBI" id="CHEBI:30616"/>
        <dbReference type="ChEBI" id="CHEBI:46858"/>
        <dbReference type="ChEBI" id="CHEBI:61978"/>
        <dbReference type="ChEBI" id="CHEBI:456216"/>
        <dbReference type="EC" id="2.7.10.1"/>
    </reaction>
</comment>
<feature type="compositionally biased region" description="Polar residues" evidence="12">
    <location>
        <begin position="442"/>
        <end position="457"/>
    </location>
</feature>
<dbReference type="InterPro" id="IPR008266">
    <property type="entry name" value="Tyr_kinase_AS"/>
</dbReference>
<evidence type="ECO:0000256" key="6">
    <source>
        <dbReference type="ARBA" id="ARBA00023136"/>
    </source>
</evidence>
<dbReference type="EC" id="2.7.10.2" evidence="11"/>
<dbReference type="GO" id="GO:0005524">
    <property type="term" value="F:ATP binding"/>
    <property type="evidence" value="ECO:0007669"/>
    <property type="project" value="UniProtKB-KW"/>
</dbReference>
<evidence type="ECO:0000313" key="16">
    <source>
        <dbReference type="Proteomes" id="UP001175271"/>
    </source>
</evidence>
<dbReference type="InterPro" id="IPR050198">
    <property type="entry name" value="Non-receptor_tyrosine_kinases"/>
</dbReference>
<dbReference type="Proteomes" id="UP001175271">
    <property type="component" value="Unassembled WGS sequence"/>
</dbReference>
<evidence type="ECO:0000256" key="1">
    <source>
        <dbReference type="ARBA" id="ARBA00004308"/>
    </source>
</evidence>
<dbReference type="GO" id="GO:0004715">
    <property type="term" value="F:non-membrane spanning protein tyrosine kinase activity"/>
    <property type="evidence" value="ECO:0007669"/>
    <property type="project" value="UniProtKB-EC"/>
</dbReference>
<dbReference type="Pfam" id="PF00017">
    <property type="entry name" value="SH2"/>
    <property type="match status" value="1"/>
</dbReference>
<dbReference type="PANTHER" id="PTHR24418">
    <property type="entry name" value="TYROSINE-PROTEIN KINASE"/>
    <property type="match status" value="1"/>
</dbReference>
<comment type="caution">
    <text evidence="15">The sequence shown here is derived from an EMBL/GenBank/DDBJ whole genome shotgun (WGS) entry which is preliminary data.</text>
</comment>
<dbReference type="InterPro" id="IPR035849">
    <property type="entry name" value="Fes/Fps/Fer_SH2"/>
</dbReference>
<dbReference type="InterPro" id="IPR036860">
    <property type="entry name" value="SH2_dom_sf"/>
</dbReference>
<comment type="catalytic activity">
    <reaction evidence="9 11">
        <text>L-tyrosyl-[protein] + ATP = O-phospho-L-tyrosyl-[protein] + ADP + H(+)</text>
        <dbReference type="Rhea" id="RHEA:10596"/>
        <dbReference type="Rhea" id="RHEA-COMP:10136"/>
        <dbReference type="Rhea" id="RHEA-COMP:20101"/>
        <dbReference type="ChEBI" id="CHEBI:15378"/>
        <dbReference type="ChEBI" id="CHEBI:30616"/>
        <dbReference type="ChEBI" id="CHEBI:46858"/>
        <dbReference type="ChEBI" id="CHEBI:61978"/>
        <dbReference type="ChEBI" id="CHEBI:456216"/>
        <dbReference type="EC" id="2.7.10.2"/>
    </reaction>
</comment>
<dbReference type="GO" id="GO:0012505">
    <property type="term" value="C:endomembrane system"/>
    <property type="evidence" value="ECO:0007669"/>
    <property type="project" value="UniProtKB-SubCell"/>
</dbReference>
<comment type="similarity">
    <text evidence="11">Belongs to the protein kinase superfamily. Tyr protein kinase family.</text>
</comment>
<organism evidence="15 16">
    <name type="scientific">Steinernema hermaphroditum</name>
    <dbReference type="NCBI Taxonomy" id="289476"/>
    <lineage>
        <taxon>Eukaryota</taxon>
        <taxon>Metazoa</taxon>
        <taxon>Ecdysozoa</taxon>
        <taxon>Nematoda</taxon>
        <taxon>Chromadorea</taxon>
        <taxon>Rhabditida</taxon>
        <taxon>Tylenchina</taxon>
        <taxon>Panagrolaimomorpha</taxon>
        <taxon>Strongyloidoidea</taxon>
        <taxon>Steinernematidae</taxon>
        <taxon>Steinernema</taxon>
    </lineage>
</organism>
<keyword evidence="2 11" id="KW-0808">Transferase</keyword>
<dbReference type="InterPro" id="IPR000719">
    <property type="entry name" value="Prot_kinase_dom"/>
</dbReference>
<reference evidence="15" key="1">
    <citation type="submission" date="2023-06" db="EMBL/GenBank/DDBJ databases">
        <title>Genomic analysis of the entomopathogenic nematode Steinernema hermaphroditum.</title>
        <authorList>
            <person name="Schwarz E.M."/>
            <person name="Heppert J.K."/>
            <person name="Baniya A."/>
            <person name="Schwartz H.T."/>
            <person name="Tan C.-H."/>
            <person name="Antoshechkin I."/>
            <person name="Sternberg P.W."/>
            <person name="Goodrich-Blair H."/>
            <person name="Dillman A.R."/>
        </authorList>
    </citation>
    <scope>NUCLEOTIDE SEQUENCE</scope>
    <source>
        <strain evidence="15">PS9179</strain>
        <tissue evidence="15">Whole animal</tissue>
    </source>
</reference>
<dbReference type="InterPro" id="IPR000980">
    <property type="entry name" value="SH2"/>
</dbReference>
<evidence type="ECO:0000313" key="15">
    <source>
        <dbReference type="EMBL" id="KAK0409255.1"/>
    </source>
</evidence>
<keyword evidence="4 11" id="KW-0418">Kinase</keyword>
<comment type="subcellular location">
    <subcellularLocation>
        <location evidence="1">Endomembrane system</location>
    </subcellularLocation>
</comment>
<feature type="compositionally biased region" description="Basic and acidic residues" evidence="12">
    <location>
        <begin position="465"/>
        <end position="476"/>
    </location>
</feature>
<evidence type="ECO:0000256" key="11">
    <source>
        <dbReference type="RuleBase" id="RU362096"/>
    </source>
</evidence>
<dbReference type="PROSITE" id="PS50001">
    <property type="entry name" value="SH2"/>
    <property type="match status" value="1"/>
</dbReference>
<evidence type="ECO:0000256" key="4">
    <source>
        <dbReference type="ARBA" id="ARBA00022777"/>
    </source>
</evidence>
<feature type="compositionally biased region" description="Basic and acidic residues" evidence="12">
    <location>
        <begin position="429"/>
        <end position="441"/>
    </location>
</feature>
<dbReference type="PROSITE" id="PS00109">
    <property type="entry name" value="PROTEIN_KINASE_TYR"/>
    <property type="match status" value="1"/>
</dbReference>
<dbReference type="Gene3D" id="3.30.200.20">
    <property type="entry name" value="Phosphorylase Kinase, domain 1"/>
    <property type="match status" value="1"/>
</dbReference>
<dbReference type="Gene3D" id="1.10.510.10">
    <property type="entry name" value="Transferase(Phosphotransferase) domain 1"/>
    <property type="match status" value="1"/>
</dbReference>
<dbReference type="CDD" id="cd10361">
    <property type="entry name" value="SH2_Fps_family"/>
    <property type="match status" value="1"/>
</dbReference>
<proteinExistence type="inferred from homology"/>
<keyword evidence="7 11" id="KW-0829">Tyrosine-protein kinase</keyword>
<dbReference type="GO" id="GO:0061564">
    <property type="term" value="P:axon development"/>
    <property type="evidence" value="ECO:0007669"/>
    <property type="project" value="UniProtKB-ARBA"/>
</dbReference>
<dbReference type="SUPFAM" id="SSF56112">
    <property type="entry name" value="Protein kinase-like (PK-like)"/>
    <property type="match status" value="1"/>
</dbReference>
<feature type="region of interest" description="Disordered" evidence="12">
    <location>
        <begin position="429"/>
        <end position="493"/>
    </location>
</feature>
<evidence type="ECO:0000256" key="12">
    <source>
        <dbReference type="SAM" id="MobiDB-lite"/>
    </source>
</evidence>